<sequence>MKGLLFILATLLLLFVSVARLRAEDTIPEDYRYLARMNVRPIVIDCVAEIDRWIRTSAKYDMFLAPDVRLLRAKVRAFRGMEDHSNSEPLVDSTVTVRASARLRPRGAWLPVTAKCKIWRAHVVSVMLKPSDLR</sequence>
<dbReference type="NCBIfam" id="NF047384">
    <property type="entry name" value="BspC_dom"/>
    <property type="match status" value="1"/>
</dbReference>
<dbReference type="KEGG" id="bann:JFN94_25100"/>
<evidence type="ECO:0000313" key="2">
    <source>
        <dbReference type="Proteomes" id="UP000596205"/>
    </source>
</evidence>
<gene>
    <name evidence="1" type="ORF">JFN94_25100</name>
</gene>
<name>A0A7T6VIY4_9BURK</name>
<evidence type="ECO:0000313" key="1">
    <source>
        <dbReference type="EMBL" id="QQK04616.1"/>
    </source>
</evidence>
<dbReference type="InterPro" id="IPR059225">
    <property type="entry name" value="BspC"/>
</dbReference>
<dbReference type="Proteomes" id="UP000596205">
    <property type="component" value="Chromosome 2"/>
</dbReference>
<dbReference type="EMBL" id="CP066770">
    <property type="protein sequence ID" value="QQK04616.1"/>
    <property type="molecule type" value="Genomic_DNA"/>
</dbReference>
<protein>
    <submittedName>
        <fullName evidence="1">Uncharacterized protein</fullName>
    </submittedName>
</protein>
<proteinExistence type="predicted"/>
<reference evidence="1 2" key="1">
    <citation type="submission" date="2020-12" db="EMBL/GenBank/DDBJ databases">
        <title>Complete genome sequence of Burkholderia anthina BJQ0011.</title>
        <authorList>
            <person name="Xu Y."/>
        </authorList>
    </citation>
    <scope>NUCLEOTIDE SEQUENCE [LARGE SCALE GENOMIC DNA]</scope>
    <source>
        <strain evidence="1 2">BJQ0011</strain>
    </source>
</reference>
<dbReference type="RefSeq" id="WP_124830744.1">
    <property type="nucleotide sequence ID" value="NZ_CADEPR010000041.1"/>
</dbReference>
<organism evidence="1 2">
    <name type="scientific">Burkholderia anthina</name>
    <dbReference type="NCBI Taxonomy" id="179879"/>
    <lineage>
        <taxon>Bacteria</taxon>
        <taxon>Pseudomonadati</taxon>
        <taxon>Pseudomonadota</taxon>
        <taxon>Betaproteobacteria</taxon>
        <taxon>Burkholderiales</taxon>
        <taxon>Burkholderiaceae</taxon>
        <taxon>Burkholderia</taxon>
        <taxon>Burkholderia cepacia complex</taxon>
    </lineage>
</organism>
<dbReference type="AlphaFoldDB" id="A0A7T6VIY4"/>
<accession>A0A7T6VIY4</accession>